<dbReference type="AlphaFoldDB" id="F4Q228"/>
<evidence type="ECO:0000313" key="2">
    <source>
        <dbReference type="Proteomes" id="UP000007797"/>
    </source>
</evidence>
<organism evidence="1 2">
    <name type="scientific">Cavenderia fasciculata</name>
    <name type="common">Slime mold</name>
    <name type="synonym">Dictyostelium fasciculatum</name>
    <dbReference type="NCBI Taxonomy" id="261658"/>
    <lineage>
        <taxon>Eukaryota</taxon>
        <taxon>Amoebozoa</taxon>
        <taxon>Evosea</taxon>
        <taxon>Eumycetozoa</taxon>
        <taxon>Dictyostelia</taxon>
        <taxon>Acytosteliales</taxon>
        <taxon>Cavenderiaceae</taxon>
        <taxon>Cavenderia</taxon>
    </lineage>
</organism>
<dbReference type="RefSeq" id="XP_004356941.1">
    <property type="nucleotide sequence ID" value="XM_004356887.1"/>
</dbReference>
<dbReference type="EMBL" id="GL883020">
    <property type="protein sequence ID" value="EGG18048.1"/>
    <property type="molecule type" value="Genomic_DNA"/>
</dbReference>
<dbReference type="KEGG" id="dfa:DFA_06715"/>
<proteinExistence type="predicted"/>
<dbReference type="Proteomes" id="UP000007797">
    <property type="component" value="Unassembled WGS sequence"/>
</dbReference>
<keyword evidence="2" id="KW-1185">Reference proteome</keyword>
<reference evidence="2" key="1">
    <citation type="journal article" date="2011" name="Genome Res.">
        <title>Phylogeny-wide analysis of social amoeba genomes highlights ancient origins for complex intercellular communication.</title>
        <authorList>
            <person name="Heidel A.J."/>
            <person name="Lawal H.M."/>
            <person name="Felder M."/>
            <person name="Schilde C."/>
            <person name="Helps N.R."/>
            <person name="Tunggal B."/>
            <person name="Rivero F."/>
            <person name="John U."/>
            <person name="Schleicher M."/>
            <person name="Eichinger L."/>
            <person name="Platzer M."/>
            <person name="Noegel A.A."/>
            <person name="Schaap P."/>
            <person name="Gloeckner G."/>
        </authorList>
    </citation>
    <scope>NUCLEOTIDE SEQUENCE [LARGE SCALE GENOMIC DNA]</scope>
    <source>
        <strain evidence="2">SH3</strain>
    </source>
</reference>
<accession>F4Q228</accession>
<protein>
    <submittedName>
        <fullName evidence="1">Uncharacterized protein</fullName>
    </submittedName>
</protein>
<dbReference type="GeneID" id="14870219"/>
<sequence length="54" mass="6242">MLFKSLTKISINQFSSSAQMNHSIIMINNNGANHQSMMNTNETSAFSRPYWCKW</sequence>
<gene>
    <name evidence="1" type="ORF">DFA_06715</name>
</gene>
<evidence type="ECO:0000313" key="1">
    <source>
        <dbReference type="EMBL" id="EGG18048.1"/>
    </source>
</evidence>
<name>F4Q228_CACFS</name>